<accession>A9GK13</accession>
<name>A9GK13_SORC5</name>
<dbReference type="EMBL" id="AM746676">
    <property type="protein sequence ID" value="CAN96516.1"/>
    <property type="molecule type" value="Genomic_DNA"/>
</dbReference>
<feature type="region of interest" description="Disordered" evidence="1">
    <location>
        <begin position="97"/>
        <end position="129"/>
    </location>
</feature>
<dbReference type="HOGENOM" id="CLU_1668256_0_0_7"/>
<protein>
    <submittedName>
        <fullName evidence="2">Uncharacterized protein</fullName>
    </submittedName>
</protein>
<dbReference type="KEGG" id="scl:sce6349"/>
<dbReference type="STRING" id="448385.sce6349"/>
<reference evidence="2 3" key="1">
    <citation type="journal article" date="2007" name="Nat. Biotechnol.">
        <title>Complete genome sequence of the myxobacterium Sorangium cellulosum.</title>
        <authorList>
            <person name="Schneiker S."/>
            <person name="Perlova O."/>
            <person name="Kaiser O."/>
            <person name="Gerth K."/>
            <person name="Alici A."/>
            <person name="Altmeyer M.O."/>
            <person name="Bartels D."/>
            <person name="Bekel T."/>
            <person name="Beyer S."/>
            <person name="Bode E."/>
            <person name="Bode H.B."/>
            <person name="Bolten C.J."/>
            <person name="Choudhuri J.V."/>
            <person name="Doss S."/>
            <person name="Elnakady Y.A."/>
            <person name="Frank B."/>
            <person name="Gaigalat L."/>
            <person name="Goesmann A."/>
            <person name="Groeger C."/>
            <person name="Gross F."/>
            <person name="Jelsbak L."/>
            <person name="Jelsbak L."/>
            <person name="Kalinowski J."/>
            <person name="Kegler C."/>
            <person name="Knauber T."/>
            <person name="Konietzny S."/>
            <person name="Kopp M."/>
            <person name="Krause L."/>
            <person name="Krug D."/>
            <person name="Linke B."/>
            <person name="Mahmud T."/>
            <person name="Martinez-Arias R."/>
            <person name="McHardy A.C."/>
            <person name="Merai M."/>
            <person name="Meyer F."/>
            <person name="Mormann S."/>
            <person name="Munoz-Dorado J."/>
            <person name="Perez J."/>
            <person name="Pradella S."/>
            <person name="Rachid S."/>
            <person name="Raddatz G."/>
            <person name="Rosenau F."/>
            <person name="Rueckert C."/>
            <person name="Sasse F."/>
            <person name="Scharfe M."/>
            <person name="Schuster S.C."/>
            <person name="Suen G."/>
            <person name="Treuner-Lange A."/>
            <person name="Velicer G.J."/>
            <person name="Vorholter F.-J."/>
            <person name="Weissman K.J."/>
            <person name="Welch R.D."/>
            <person name="Wenzel S.C."/>
            <person name="Whitworth D.E."/>
            <person name="Wilhelm S."/>
            <person name="Wittmann C."/>
            <person name="Bloecker H."/>
            <person name="Puehler A."/>
            <person name="Mueller R."/>
        </authorList>
    </citation>
    <scope>NUCLEOTIDE SEQUENCE [LARGE SCALE GENOMIC DNA]</scope>
    <source>
        <strain evidence="3">So ce56</strain>
    </source>
</reference>
<dbReference type="AlphaFoldDB" id="A9GK13"/>
<evidence type="ECO:0000313" key="2">
    <source>
        <dbReference type="EMBL" id="CAN96516.1"/>
    </source>
</evidence>
<evidence type="ECO:0000256" key="1">
    <source>
        <dbReference type="SAM" id="MobiDB-lite"/>
    </source>
</evidence>
<proteinExistence type="predicted"/>
<keyword evidence="3" id="KW-1185">Reference proteome</keyword>
<organism evidence="2 3">
    <name type="scientific">Sorangium cellulosum (strain So ce56)</name>
    <name type="common">Polyangium cellulosum (strain So ce56)</name>
    <dbReference type="NCBI Taxonomy" id="448385"/>
    <lineage>
        <taxon>Bacteria</taxon>
        <taxon>Pseudomonadati</taxon>
        <taxon>Myxococcota</taxon>
        <taxon>Polyangia</taxon>
        <taxon>Polyangiales</taxon>
        <taxon>Polyangiaceae</taxon>
        <taxon>Sorangium</taxon>
    </lineage>
</organism>
<sequence>MLFAPIATGATRVTGELRGTGNVIGTKEIPGDQRKSMELQHRQIEEAVTAAGAEGMVITPFGGGNVASLDKGAGRRRGGTGINVLLRRTRARVCRRTPPAAPDPCDCHKGHRSSCAGGTSGLPGRAPRPLTGRLRIDGYPIAGRSLEVRPLDLACAAA</sequence>
<gene>
    <name evidence="2" type="ordered locus">sce6349</name>
</gene>
<dbReference type="eggNOG" id="COG1879">
    <property type="taxonomic scope" value="Bacteria"/>
</dbReference>
<dbReference type="Proteomes" id="UP000002139">
    <property type="component" value="Chromosome"/>
</dbReference>
<evidence type="ECO:0000313" key="3">
    <source>
        <dbReference type="Proteomes" id="UP000002139"/>
    </source>
</evidence>